<name>A0A6G1PCU2_CHAAH</name>
<reference evidence="2" key="2">
    <citation type="submission" date="2019-02" db="EMBL/GenBank/DDBJ databases">
        <title>Opniocepnalus argus Var Kimnra genome.</title>
        <authorList>
            <person name="Zhou C."/>
            <person name="Xiao S."/>
        </authorList>
    </citation>
    <scope>NUCLEOTIDE SEQUENCE [LARGE SCALE GENOMIC DNA]</scope>
</reference>
<gene>
    <name evidence="1" type="ORF">EXN66_Car003518</name>
</gene>
<keyword evidence="2" id="KW-1185">Reference proteome</keyword>
<dbReference type="AlphaFoldDB" id="A0A6G1PCU2"/>
<evidence type="ECO:0000313" key="2">
    <source>
        <dbReference type="Proteomes" id="UP000503349"/>
    </source>
</evidence>
<dbReference type="EMBL" id="CM015714">
    <property type="protein sequence ID" value="KAF3687846.1"/>
    <property type="molecule type" value="Genomic_DNA"/>
</dbReference>
<organism evidence="1 2">
    <name type="scientific">Channa argus</name>
    <name type="common">Northern snakehead</name>
    <name type="synonym">Ophicephalus argus</name>
    <dbReference type="NCBI Taxonomy" id="215402"/>
    <lineage>
        <taxon>Eukaryota</taxon>
        <taxon>Metazoa</taxon>
        <taxon>Chordata</taxon>
        <taxon>Craniata</taxon>
        <taxon>Vertebrata</taxon>
        <taxon>Euteleostomi</taxon>
        <taxon>Actinopterygii</taxon>
        <taxon>Neopterygii</taxon>
        <taxon>Teleostei</taxon>
        <taxon>Neoteleostei</taxon>
        <taxon>Acanthomorphata</taxon>
        <taxon>Anabantaria</taxon>
        <taxon>Anabantiformes</taxon>
        <taxon>Channoidei</taxon>
        <taxon>Channidae</taxon>
        <taxon>Channa</taxon>
    </lineage>
</organism>
<evidence type="ECO:0000313" key="1">
    <source>
        <dbReference type="EMBL" id="KAF3687846.1"/>
    </source>
</evidence>
<reference evidence="1 2" key="1">
    <citation type="submission" date="2019-02" db="EMBL/GenBank/DDBJ databases">
        <title>Opniocepnalus argus genome.</title>
        <authorList>
            <person name="Zhou C."/>
            <person name="Xiao S."/>
        </authorList>
    </citation>
    <scope>NUCLEOTIDE SEQUENCE [LARGE SCALE GENOMIC DNA]</scope>
    <source>
        <strain evidence="1">OARG1902GOOAL</strain>
        <tissue evidence="1">Muscle</tissue>
    </source>
</reference>
<protein>
    <submittedName>
        <fullName evidence="1">Uncharacterized protein</fullName>
    </submittedName>
</protein>
<dbReference type="Proteomes" id="UP000503349">
    <property type="component" value="Chromosome 3"/>
</dbReference>
<sequence length="60" mass="6757">MTCDGSLARPNSQNCHEIFILRAMFGQIFTVHDGKANVPCLDVYKINMQIHHPLPPSHLV</sequence>
<accession>A0A6G1PCU2</accession>
<proteinExistence type="predicted"/>